<gene>
    <name evidence="14" type="ORF">QYF61_003593</name>
</gene>
<dbReference type="GO" id="GO:0005634">
    <property type="term" value="C:nucleus"/>
    <property type="evidence" value="ECO:0007669"/>
    <property type="project" value="UniProtKB-SubCell"/>
</dbReference>
<keyword evidence="15" id="KW-1185">Reference proteome</keyword>
<keyword evidence="10" id="KW-0694">RNA-binding</keyword>
<comment type="caution">
    <text evidence="14">The sequence shown here is derived from an EMBL/GenBank/DDBJ whole genome shotgun (WGS) entry which is preliminary data.</text>
</comment>
<evidence type="ECO:0000313" key="15">
    <source>
        <dbReference type="Proteomes" id="UP001333110"/>
    </source>
</evidence>
<keyword evidence="11" id="KW-0175">Coiled coil</keyword>
<reference evidence="14 15" key="1">
    <citation type="journal article" date="2023" name="J. Hered.">
        <title>Chromosome-level genome of the wood stork (Mycteria americana) provides insight into avian chromosome evolution.</title>
        <authorList>
            <person name="Flamio R. Jr."/>
            <person name="Ramstad K.M."/>
        </authorList>
    </citation>
    <scope>NUCLEOTIDE SEQUENCE [LARGE SCALE GENOMIC DNA]</scope>
    <source>
        <strain evidence="14">JAX WOST 10</strain>
    </source>
</reference>
<evidence type="ECO:0000256" key="7">
    <source>
        <dbReference type="ARBA" id="ARBA00022588"/>
    </source>
</evidence>
<evidence type="ECO:0000256" key="10">
    <source>
        <dbReference type="PROSITE-ProRule" id="PRU00176"/>
    </source>
</evidence>
<dbReference type="Gene3D" id="3.30.70.330">
    <property type="match status" value="2"/>
</dbReference>
<dbReference type="PROSITE" id="PS50102">
    <property type="entry name" value="RRM"/>
    <property type="match status" value="1"/>
</dbReference>
<evidence type="ECO:0000256" key="11">
    <source>
        <dbReference type="SAM" id="Coils"/>
    </source>
</evidence>
<evidence type="ECO:0000256" key="5">
    <source>
        <dbReference type="ARBA" id="ARBA00022490"/>
    </source>
</evidence>
<accession>A0AAN7N0H8</accession>
<dbReference type="Pfam" id="PF07334">
    <property type="entry name" value="IFP_35_N"/>
    <property type="match status" value="1"/>
</dbReference>
<dbReference type="PANTHER" id="PTHR15225:SF8">
    <property type="entry name" value="RNA-BINDING PROTEIN 43"/>
    <property type="match status" value="1"/>
</dbReference>
<evidence type="ECO:0000256" key="12">
    <source>
        <dbReference type="SAM" id="MobiDB-lite"/>
    </source>
</evidence>
<sequence length="624" mass="72232">ERVEKAEKAKADLLLCKLSADEECVKAEQELIKLKDFQEKQRKDIIMSRDTHERELYLLNQENTELKREIEKLKDDLAECSSVLSRDGQIKKKVVEMKMKFTHMEDMKDDYPDMNTHCVFGVTTKIPFRLNQNQALITFEDEEVARRLIKMDKHTVNLDNKTADVRVKPFMLEMGIKFELHVTISGKKINISEVPELSIPEDWMRDKLELNFYKSEQGGGGEVENVNYDKQSRTAVITFLRPGAANGFVRCNKYPFFVNGRWYRLSVSPNTDVHLEKFQATGQAAKSARTVVITGVPDGLLHNDVMTDILMIHFQMSKNNGGDVEEVKYPTMKKGVAYVTFEDQEVVESVLKKDEHRLEDRRLSRYYPLKVTRYCENVFSSVTSVLNMSVFKDQFVLEDLIEEFKKKSTALSFGPLQSNGHISVQGSFPAIKLLRDFLLLKAKSLSKKDKKEDSKSHQGPKRRLQQHRLTTETSNFVHDADGEKQVVVLDTDVYHYMKNFFSTTFLINDDVVISDITDGDITTVYIENAGSRSAAGQLLRVKEEIENRSVELHKALRKERIYYKEHTRDEKRRYKWACESLKPDYPYVLIIPYDTHIDVIGNSSEVFEFTKEVSNKTQSLFQTR</sequence>
<dbReference type="PANTHER" id="PTHR15225">
    <property type="entry name" value="INTERFERON-INDUCED PROTEIN 35/NMI N-MYC/STAT INTERACTING PROTEIN"/>
    <property type="match status" value="1"/>
</dbReference>
<dbReference type="FunFam" id="3.30.70.330:FF:000300">
    <property type="entry name" value="Interferon-induced protein 35"/>
    <property type="match status" value="1"/>
</dbReference>
<comment type="similarity">
    <text evidence="4">Belongs to the NMI family.</text>
</comment>
<feature type="region of interest" description="Disordered" evidence="12">
    <location>
        <begin position="449"/>
        <end position="469"/>
    </location>
</feature>
<keyword evidence="6" id="KW-0964">Secreted</keyword>
<evidence type="ECO:0000256" key="4">
    <source>
        <dbReference type="ARBA" id="ARBA00010081"/>
    </source>
</evidence>
<evidence type="ECO:0000256" key="2">
    <source>
        <dbReference type="ARBA" id="ARBA00004496"/>
    </source>
</evidence>
<protein>
    <recommendedName>
        <fullName evidence="13">RRM domain-containing protein</fullName>
    </recommendedName>
</protein>
<dbReference type="GO" id="GO:0005615">
    <property type="term" value="C:extracellular space"/>
    <property type="evidence" value="ECO:0007669"/>
    <property type="project" value="UniProtKB-ARBA"/>
</dbReference>
<feature type="non-terminal residue" evidence="14">
    <location>
        <position position="1"/>
    </location>
</feature>
<proteinExistence type="inferred from homology"/>
<evidence type="ECO:0000256" key="1">
    <source>
        <dbReference type="ARBA" id="ARBA00004123"/>
    </source>
</evidence>
<keyword evidence="7" id="KW-0399">Innate immunity</keyword>
<keyword evidence="9" id="KW-0539">Nucleus</keyword>
<feature type="coiled-coil region" evidence="11">
    <location>
        <begin position="49"/>
        <end position="83"/>
    </location>
</feature>
<evidence type="ECO:0000256" key="9">
    <source>
        <dbReference type="ARBA" id="ARBA00023242"/>
    </source>
</evidence>
<dbReference type="InterPro" id="IPR009938">
    <property type="entry name" value="Nmi/IFP35_N"/>
</dbReference>
<dbReference type="AlphaFoldDB" id="A0AAN7N0H8"/>
<dbReference type="Proteomes" id="UP001333110">
    <property type="component" value="Unassembled WGS sequence"/>
</dbReference>
<dbReference type="Pfam" id="PF07292">
    <property type="entry name" value="NID"/>
    <property type="match status" value="2"/>
</dbReference>
<evidence type="ECO:0000259" key="13">
    <source>
        <dbReference type="PROSITE" id="PS50102"/>
    </source>
</evidence>
<evidence type="ECO:0000256" key="3">
    <source>
        <dbReference type="ARBA" id="ARBA00004613"/>
    </source>
</evidence>
<keyword evidence="5" id="KW-0963">Cytoplasm</keyword>
<organism evidence="14 15">
    <name type="scientific">Mycteria americana</name>
    <name type="common">Wood stork</name>
    <dbReference type="NCBI Taxonomy" id="33587"/>
    <lineage>
        <taxon>Eukaryota</taxon>
        <taxon>Metazoa</taxon>
        <taxon>Chordata</taxon>
        <taxon>Craniata</taxon>
        <taxon>Vertebrata</taxon>
        <taxon>Euteleostomi</taxon>
        <taxon>Archelosauria</taxon>
        <taxon>Archosauria</taxon>
        <taxon>Dinosauria</taxon>
        <taxon>Saurischia</taxon>
        <taxon>Theropoda</taxon>
        <taxon>Coelurosauria</taxon>
        <taxon>Aves</taxon>
        <taxon>Neognathae</taxon>
        <taxon>Neoaves</taxon>
        <taxon>Aequornithes</taxon>
        <taxon>Ciconiiformes</taxon>
        <taxon>Ciconiidae</taxon>
        <taxon>Mycteria</taxon>
    </lineage>
</organism>
<dbReference type="InterPro" id="IPR009909">
    <property type="entry name" value="Nmi/IFP35_dom"/>
</dbReference>
<dbReference type="EMBL" id="JAUNZN010000008">
    <property type="protein sequence ID" value="KAK4817200.1"/>
    <property type="molecule type" value="Genomic_DNA"/>
</dbReference>
<evidence type="ECO:0000256" key="6">
    <source>
        <dbReference type="ARBA" id="ARBA00022525"/>
    </source>
</evidence>
<name>A0AAN7N0H8_MYCAM</name>
<evidence type="ECO:0000256" key="8">
    <source>
        <dbReference type="ARBA" id="ARBA00022859"/>
    </source>
</evidence>
<dbReference type="GO" id="GO:0003723">
    <property type="term" value="F:RNA binding"/>
    <property type="evidence" value="ECO:0007669"/>
    <property type="project" value="UniProtKB-UniRule"/>
</dbReference>
<dbReference type="GO" id="GO:0045088">
    <property type="term" value="P:regulation of innate immune response"/>
    <property type="evidence" value="ECO:0007669"/>
    <property type="project" value="UniProtKB-ARBA"/>
</dbReference>
<dbReference type="InterPro" id="IPR012677">
    <property type="entry name" value="Nucleotide-bd_a/b_plait_sf"/>
</dbReference>
<dbReference type="InterPro" id="IPR035979">
    <property type="entry name" value="RBD_domain_sf"/>
</dbReference>
<dbReference type="GO" id="GO:0005737">
    <property type="term" value="C:cytoplasm"/>
    <property type="evidence" value="ECO:0007669"/>
    <property type="project" value="UniProtKB-SubCell"/>
</dbReference>
<keyword evidence="8" id="KW-0391">Immunity</keyword>
<dbReference type="GO" id="GO:0045087">
    <property type="term" value="P:innate immune response"/>
    <property type="evidence" value="ECO:0007669"/>
    <property type="project" value="UniProtKB-KW"/>
</dbReference>
<evidence type="ECO:0000313" key="14">
    <source>
        <dbReference type="EMBL" id="KAK4817200.1"/>
    </source>
</evidence>
<comment type="subcellular location">
    <subcellularLocation>
        <location evidence="2">Cytoplasm</location>
    </subcellularLocation>
    <subcellularLocation>
        <location evidence="1">Nucleus</location>
    </subcellularLocation>
    <subcellularLocation>
        <location evidence="3">Secreted</location>
    </subcellularLocation>
</comment>
<feature type="domain" description="RRM" evidence="13">
    <location>
        <begin position="289"/>
        <end position="376"/>
    </location>
</feature>
<dbReference type="SUPFAM" id="SSF54928">
    <property type="entry name" value="RNA-binding domain, RBD"/>
    <property type="match status" value="1"/>
</dbReference>
<dbReference type="InterPro" id="IPR000504">
    <property type="entry name" value="RRM_dom"/>
</dbReference>